<proteinExistence type="inferred from homology"/>
<keyword evidence="6" id="KW-1185">Reference proteome</keyword>
<dbReference type="STRING" id="641665.GCA_002104455_00899"/>
<name>A0A1H7QBZ5_9GAMM</name>
<evidence type="ECO:0000256" key="1">
    <source>
        <dbReference type="ARBA" id="ARBA00010333"/>
    </source>
</evidence>
<organism evidence="5 6">
    <name type="scientific">Colwellia chukchiensis</name>
    <dbReference type="NCBI Taxonomy" id="641665"/>
    <lineage>
        <taxon>Bacteria</taxon>
        <taxon>Pseudomonadati</taxon>
        <taxon>Pseudomonadota</taxon>
        <taxon>Gammaproteobacteria</taxon>
        <taxon>Alteromonadales</taxon>
        <taxon>Colwelliaceae</taxon>
        <taxon>Colwellia</taxon>
    </lineage>
</organism>
<dbReference type="SUPFAM" id="SSF53850">
    <property type="entry name" value="Periplasmic binding protein-like II"/>
    <property type="match status" value="1"/>
</dbReference>
<evidence type="ECO:0000256" key="3">
    <source>
        <dbReference type="SAM" id="SignalP"/>
    </source>
</evidence>
<evidence type="ECO:0000313" key="6">
    <source>
        <dbReference type="Proteomes" id="UP000199297"/>
    </source>
</evidence>
<dbReference type="SMART" id="SM00062">
    <property type="entry name" value="PBPb"/>
    <property type="match status" value="1"/>
</dbReference>
<accession>A0A1H7QBZ5</accession>
<evidence type="ECO:0000313" key="5">
    <source>
        <dbReference type="EMBL" id="SEL45278.1"/>
    </source>
</evidence>
<dbReference type="Proteomes" id="UP000199297">
    <property type="component" value="Unassembled WGS sequence"/>
</dbReference>
<evidence type="ECO:0000256" key="2">
    <source>
        <dbReference type="ARBA" id="ARBA00022729"/>
    </source>
</evidence>
<dbReference type="PANTHER" id="PTHR35936">
    <property type="entry name" value="MEMBRANE-BOUND LYTIC MUREIN TRANSGLYCOSYLASE F"/>
    <property type="match status" value="1"/>
</dbReference>
<reference evidence="6" key="1">
    <citation type="submission" date="2016-10" db="EMBL/GenBank/DDBJ databases">
        <authorList>
            <person name="Varghese N."/>
            <person name="Submissions S."/>
        </authorList>
    </citation>
    <scope>NUCLEOTIDE SEQUENCE [LARGE SCALE GENOMIC DNA]</scope>
    <source>
        <strain evidence="6">CGMCC 1.9127</strain>
    </source>
</reference>
<dbReference type="PANTHER" id="PTHR35936:SF19">
    <property type="entry name" value="AMINO-ACID-BINDING PROTEIN YXEM-RELATED"/>
    <property type="match status" value="1"/>
</dbReference>
<dbReference type="Pfam" id="PF00497">
    <property type="entry name" value="SBP_bac_3"/>
    <property type="match status" value="1"/>
</dbReference>
<dbReference type="Gene3D" id="3.40.190.10">
    <property type="entry name" value="Periplasmic binding protein-like II"/>
    <property type="match status" value="2"/>
</dbReference>
<dbReference type="AlphaFoldDB" id="A0A1H7QBZ5"/>
<dbReference type="InterPro" id="IPR001638">
    <property type="entry name" value="Solute-binding_3/MltF_N"/>
</dbReference>
<dbReference type="RefSeq" id="WP_085285289.1">
    <property type="nucleotide sequence ID" value="NZ_FOBI01000011.1"/>
</dbReference>
<gene>
    <name evidence="5" type="ORF">SAMN05216262_11146</name>
</gene>
<sequence>MLLLTRALIILLLICSAAQANSNIQQNDKDSTLRMCVSHYPPYQIVLPEQAPIGENIATTNYLFKQLGFTIEYTPNNSFWRCLALLKSGKVDLMSGLLDAPERRQFSHLLVYGSLEKKVFYVNNDQLNIKTFADLEGLRVAVLRGVKQFKQFDNAPAGFFTKVYASDLDAGFRILAAGKVDVLISTHFLDLATFKKNNVTDHAIKEIIVDLDGSSLLYTGLSKQSKIAHLAPELERLSKRLHQNGEFAHVIKMFKQQHPQYYQ</sequence>
<feature type="signal peptide" evidence="3">
    <location>
        <begin position="1"/>
        <end position="20"/>
    </location>
</feature>
<keyword evidence="2 3" id="KW-0732">Signal</keyword>
<evidence type="ECO:0000259" key="4">
    <source>
        <dbReference type="SMART" id="SM00062"/>
    </source>
</evidence>
<dbReference type="OrthoDB" id="370676at2"/>
<feature type="chain" id="PRO_5011548057" evidence="3">
    <location>
        <begin position="21"/>
        <end position="263"/>
    </location>
</feature>
<protein>
    <submittedName>
        <fullName evidence="5">Amino acid ABC transporter substrate-binding protein, PAAT family</fullName>
    </submittedName>
</protein>
<dbReference type="EMBL" id="FOBI01000011">
    <property type="protein sequence ID" value="SEL45278.1"/>
    <property type="molecule type" value="Genomic_DNA"/>
</dbReference>
<comment type="similarity">
    <text evidence="1">Belongs to the bacterial solute-binding protein 3 family.</text>
</comment>
<feature type="domain" description="Solute-binding protein family 3/N-terminal" evidence="4">
    <location>
        <begin position="32"/>
        <end position="257"/>
    </location>
</feature>